<dbReference type="EMBL" id="MHIH01000040">
    <property type="protein sequence ID" value="OGY47276.1"/>
    <property type="molecule type" value="Genomic_DNA"/>
</dbReference>
<dbReference type="InterPro" id="IPR050256">
    <property type="entry name" value="Glycosyltransferase_2"/>
</dbReference>
<accession>A0A1G1Y630</accession>
<comment type="caution">
    <text evidence="2">The sequence shown here is derived from an EMBL/GenBank/DDBJ whole genome shotgun (WGS) entry which is preliminary data.</text>
</comment>
<dbReference type="PANTHER" id="PTHR48090:SF7">
    <property type="entry name" value="RFBJ PROTEIN"/>
    <property type="match status" value="1"/>
</dbReference>
<evidence type="ECO:0000313" key="3">
    <source>
        <dbReference type="Proteomes" id="UP000178747"/>
    </source>
</evidence>
<name>A0A1G1Y630_9BACT</name>
<dbReference type="CDD" id="cd04179">
    <property type="entry name" value="DPM_DPG-synthase_like"/>
    <property type="match status" value="1"/>
</dbReference>
<reference evidence="2 3" key="1">
    <citation type="journal article" date="2016" name="Nat. Commun.">
        <title>Thousands of microbial genomes shed light on interconnected biogeochemical processes in an aquifer system.</title>
        <authorList>
            <person name="Anantharaman K."/>
            <person name="Brown C.T."/>
            <person name="Hug L.A."/>
            <person name="Sharon I."/>
            <person name="Castelle C.J."/>
            <person name="Probst A.J."/>
            <person name="Thomas B.C."/>
            <person name="Singh A."/>
            <person name="Wilkins M.J."/>
            <person name="Karaoz U."/>
            <person name="Brodie E.L."/>
            <person name="Williams K.H."/>
            <person name="Hubbard S.S."/>
            <person name="Banfield J.F."/>
        </authorList>
    </citation>
    <scope>NUCLEOTIDE SEQUENCE [LARGE SCALE GENOMIC DNA]</scope>
</reference>
<dbReference type="Pfam" id="PF00535">
    <property type="entry name" value="Glycos_transf_2"/>
    <property type="match status" value="1"/>
</dbReference>
<dbReference type="PANTHER" id="PTHR48090">
    <property type="entry name" value="UNDECAPRENYL-PHOSPHATE 4-DEOXY-4-FORMAMIDO-L-ARABINOSE TRANSFERASE-RELATED"/>
    <property type="match status" value="1"/>
</dbReference>
<organism evidence="2 3">
    <name type="scientific">Candidatus Buchananbacteria bacterium RIFCSPHIGHO2_02_FULL_38_8</name>
    <dbReference type="NCBI Taxonomy" id="1797538"/>
    <lineage>
        <taxon>Bacteria</taxon>
        <taxon>Candidatus Buchananiibacteriota</taxon>
    </lineage>
</organism>
<evidence type="ECO:0000313" key="2">
    <source>
        <dbReference type="EMBL" id="OGY47276.1"/>
    </source>
</evidence>
<sequence length="227" mass="25992">MTKISIVVPVYNEKNYIRQVLDRLEKVSFSSLDKEIIIVDDGSTDGTKEILESFEDSFKVIYHNKNCGKGAALKTGFKNSSGEIIVIQDADLEYNPSEIKDLIQSIVKGEVSVVYGSRMNGNNPIGHRRYYLGNLLISWVTNLLYGSKLSDVETCYKVFDRKVLDKINLEQNDFGFEAEFTAKVLKNHFSIREIPISYSPRNFTEGKKINWYDGLKAIFLLIKYRFS</sequence>
<dbReference type="InterPro" id="IPR029044">
    <property type="entry name" value="Nucleotide-diphossugar_trans"/>
</dbReference>
<dbReference type="SUPFAM" id="SSF53448">
    <property type="entry name" value="Nucleotide-diphospho-sugar transferases"/>
    <property type="match status" value="1"/>
</dbReference>
<gene>
    <name evidence="2" type="ORF">A3J62_01655</name>
</gene>
<keyword evidence="2" id="KW-0808">Transferase</keyword>
<dbReference type="InterPro" id="IPR001173">
    <property type="entry name" value="Glyco_trans_2-like"/>
</dbReference>
<feature type="domain" description="Glycosyltransferase 2-like" evidence="1">
    <location>
        <begin position="5"/>
        <end position="167"/>
    </location>
</feature>
<dbReference type="Proteomes" id="UP000178747">
    <property type="component" value="Unassembled WGS sequence"/>
</dbReference>
<protein>
    <submittedName>
        <fullName evidence="2">Glycosyl transferase</fullName>
    </submittedName>
</protein>
<dbReference type="AlphaFoldDB" id="A0A1G1Y630"/>
<evidence type="ECO:0000259" key="1">
    <source>
        <dbReference type="Pfam" id="PF00535"/>
    </source>
</evidence>
<proteinExistence type="predicted"/>
<dbReference type="Gene3D" id="3.90.550.10">
    <property type="entry name" value="Spore Coat Polysaccharide Biosynthesis Protein SpsA, Chain A"/>
    <property type="match status" value="1"/>
</dbReference>
<dbReference type="GO" id="GO:0016740">
    <property type="term" value="F:transferase activity"/>
    <property type="evidence" value="ECO:0007669"/>
    <property type="project" value="UniProtKB-KW"/>
</dbReference>